<name>A0A1X7AK89_9GAMM</name>
<accession>A0A1X7AK89</accession>
<dbReference type="Proteomes" id="UP000196573">
    <property type="component" value="Unassembled WGS sequence"/>
</dbReference>
<evidence type="ECO:0000256" key="3">
    <source>
        <dbReference type="ARBA" id="ARBA00022692"/>
    </source>
</evidence>
<dbReference type="AlphaFoldDB" id="A0A1X7AK89"/>
<protein>
    <submittedName>
        <fullName evidence="8">RDD family protein</fullName>
    </submittedName>
</protein>
<dbReference type="InterPro" id="IPR051791">
    <property type="entry name" value="Pra-immunoreactive"/>
</dbReference>
<keyword evidence="3 6" id="KW-0812">Transmembrane</keyword>
<dbReference type="Pfam" id="PF06271">
    <property type="entry name" value="RDD"/>
    <property type="match status" value="1"/>
</dbReference>
<dbReference type="PANTHER" id="PTHR36115">
    <property type="entry name" value="PROLINE-RICH ANTIGEN HOMOLOG-RELATED"/>
    <property type="match status" value="1"/>
</dbReference>
<keyword evidence="5 6" id="KW-0472">Membrane</keyword>
<keyword evidence="9" id="KW-1185">Reference proteome</keyword>
<evidence type="ECO:0000256" key="5">
    <source>
        <dbReference type="ARBA" id="ARBA00023136"/>
    </source>
</evidence>
<evidence type="ECO:0000259" key="7">
    <source>
        <dbReference type="Pfam" id="PF06271"/>
    </source>
</evidence>
<feature type="domain" description="RDD" evidence="7">
    <location>
        <begin position="20"/>
        <end position="145"/>
    </location>
</feature>
<sequence length="155" mass="17539">MDDMTSSNAEPPQAKTVEFAGFWIRLAATLIDTVIILVITLPLMYVIYGDAYFEQGLLYYGYADLLISYLFPIIATVVLWMRLSATPGKMVFHLKVVDERSYNKPGLGQSLVRYLGYFISAIPMGIGFLRVGWHKKKQGLHDTLARTLVIKDQQD</sequence>
<evidence type="ECO:0000256" key="2">
    <source>
        <dbReference type="ARBA" id="ARBA00022475"/>
    </source>
</evidence>
<feature type="transmembrane region" description="Helical" evidence="6">
    <location>
        <begin position="57"/>
        <end position="81"/>
    </location>
</feature>
<gene>
    <name evidence="8" type="ORF">EHSB41UT_02507</name>
</gene>
<evidence type="ECO:0000313" key="8">
    <source>
        <dbReference type="EMBL" id="SMA47690.1"/>
    </source>
</evidence>
<feature type="transmembrane region" description="Helical" evidence="6">
    <location>
        <begin position="114"/>
        <end position="133"/>
    </location>
</feature>
<dbReference type="PANTHER" id="PTHR36115:SF4">
    <property type="entry name" value="MEMBRANE PROTEIN"/>
    <property type="match status" value="1"/>
</dbReference>
<keyword evidence="4 6" id="KW-1133">Transmembrane helix</keyword>
<dbReference type="GO" id="GO:0005886">
    <property type="term" value="C:plasma membrane"/>
    <property type="evidence" value="ECO:0007669"/>
    <property type="project" value="UniProtKB-SubCell"/>
</dbReference>
<dbReference type="RefSeq" id="WP_207626632.1">
    <property type="nucleotide sequence ID" value="NZ_CBCSCN010000003.1"/>
</dbReference>
<evidence type="ECO:0000256" key="1">
    <source>
        <dbReference type="ARBA" id="ARBA00004651"/>
    </source>
</evidence>
<feature type="transmembrane region" description="Helical" evidence="6">
    <location>
        <begin position="20"/>
        <end position="45"/>
    </location>
</feature>
<evidence type="ECO:0000256" key="6">
    <source>
        <dbReference type="SAM" id="Phobius"/>
    </source>
</evidence>
<evidence type="ECO:0000256" key="4">
    <source>
        <dbReference type="ARBA" id="ARBA00022989"/>
    </source>
</evidence>
<keyword evidence="2" id="KW-1003">Cell membrane</keyword>
<dbReference type="EMBL" id="FWPT01000005">
    <property type="protein sequence ID" value="SMA47690.1"/>
    <property type="molecule type" value="Genomic_DNA"/>
</dbReference>
<evidence type="ECO:0000313" key="9">
    <source>
        <dbReference type="Proteomes" id="UP000196573"/>
    </source>
</evidence>
<dbReference type="InterPro" id="IPR010432">
    <property type="entry name" value="RDD"/>
</dbReference>
<reference evidence="8 9" key="1">
    <citation type="submission" date="2017-03" db="EMBL/GenBank/DDBJ databases">
        <authorList>
            <person name="Afonso C.L."/>
            <person name="Miller P.J."/>
            <person name="Scott M.A."/>
            <person name="Spackman E."/>
            <person name="Goraichik I."/>
            <person name="Dimitrov K.M."/>
            <person name="Suarez D.L."/>
            <person name="Swayne D.E."/>
        </authorList>
    </citation>
    <scope>NUCLEOTIDE SEQUENCE [LARGE SCALE GENOMIC DNA]</scope>
    <source>
        <strain evidence="8">SB41UT1</strain>
    </source>
</reference>
<proteinExistence type="predicted"/>
<comment type="subcellular location">
    <subcellularLocation>
        <location evidence="1">Cell membrane</location>
        <topology evidence="1">Multi-pass membrane protein</topology>
    </subcellularLocation>
</comment>
<organism evidence="8 9">
    <name type="scientific">Parendozoicomonas haliclonae</name>
    <dbReference type="NCBI Taxonomy" id="1960125"/>
    <lineage>
        <taxon>Bacteria</taxon>
        <taxon>Pseudomonadati</taxon>
        <taxon>Pseudomonadota</taxon>
        <taxon>Gammaproteobacteria</taxon>
        <taxon>Oceanospirillales</taxon>
        <taxon>Endozoicomonadaceae</taxon>
        <taxon>Parendozoicomonas</taxon>
    </lineage>
</organism>